<organism evidence="2 3">
    <name type="scientific">Allopontixanthobacter confluentis</name>
    <dbReference type="NCBI Taxonomy" id="1849021"/>
    <lineage>
        <taxon>Bacteria</taxon>
        <taxon>Pseudomonadati</taxon>
        <taxon>Pseudomonadota</taxon>
        <taxon>Alphaproteobacteria</taxon>
        <taxon>Sphingomonadales</taxon>
        <taxon>Erythrobacteraceae</taxon>
        <taxon>Allopontixanthobacter</taxon>
    </lineage>
</organism>
<gene>
    <name evidence="2" type="ORF">GRI44_08655</name>
</gene>
<name>A0A6L7GHQ9_9SPHN</name>
<proteinExistence type="predicted"/>
<keyword evidence="3" id="KW-1185">Reference proteome</keyword>
<dbReference type="AlphaFoldDB" id="A0A6L7GHQ9"/>
<feature type="signal peptide" evidence="1">
    <location>
        <begin position="1"/>
        <end position="29"/>
    </location>
</feature>
<dbReference type="Proteomes" id="UP000473531">
    <property type="component" value="Unassembled WGS sequence"/>
</dbReference>
<evidence type="ECO:0000313" key="3">
    <source>
        <dbReference type="Proteomes" id="UP000473531"/>
    </source>
</evidence>
<accession>A0A6L7GHQ9</accession>
<protein>
    <submittedName>
        <fullName evidence="2">Uncharacterized protein</fullName>
    </submittedName>
</protein>
<comment type="caution">
    <text evidence="2">The sequence shown here is derived from an EMBL/GenBank/DDBJ whole genome shotgun (WGS) entry which is preliminary data.</text>
</comment>
<evidence type="ECO:0000256" key="1">
    <source>
        <dbReference type="SAM" id="SignalP"/>
    </source>
</evidence>
<evidence type="ECO:0000313" key="2">
    <source>
        <dbReference type="EMBL" id="MXP14814.1"/>
    </source>
</evidence>
<feature type="chain" id="PRO_5026816492" evidence="1">
    <location>
        <begin position="30"/>
        <end position="62"/>
    </location>
</feature>
<sequence length="62" mass="6191">MSKQLGTAVAFSVMTMAAFALFFTATPHAAGIAKPDAVSAGAMTGAAGNPAAPSMFSPLKFR</sequence>
<reference evidence="2 3" key="1">
    <citation type="submission" date="2019-12" db="EMBL/GenBank/DDBJ databases">
        <title>Genomic-based taxomic classification of the family Erythrobacteraceae.</title>
        <authorList>
            <person name="Xu L."/>
        </authorList>
    </citation>
    <scope>NUCLEOTIDE SEQUENCE [LARGE SCALE GENOMIC DNA]</scope>
    <source>
        <strain evidence="2 3">KCTC 52259</strain>
    </source>
</reference>
<dbReference type="RefSeq" id="WP_160601428.1">
    <property type="nucleotide sequence ID" value="NZ_WTYU01000002.1"/>
</dbReference>
<keyword evidence="1" id="KW-0732">Signal</keyword>
<dbReference type="EMBL" id="WTYU01000002">
    <property type="protein sequence ID" value="MXP14814.1"/>
    <property type="molecule type" value="Genomic_DNA"/>
</dbReference>